<evidence type="ECO:0000313" key="6">
    <source>
        <dbReference type="Proteomes" id="UP000731907"/>
    </source>
</evidence>
<name>A0ABS6J4N4_9RHOB</name>
<keyword evidence="6" id="KW-1185">Reference proteome</keyword>
<protein>
    <submittedName>
        <fullName evidence="5">Allophanate hydrolase</fullName>
    </submittedName>
</protein>
<evidence type="ECO:0000256" key="1">
    <source>
        <dbReference type="ARBA" id="ARBA00022741"/>
    </source>
</evidence>
<organism evidence="5 6">
    <name type="scientific">Paragemmobacter amnigenus</name>
    <dbReference type="NCBI Taxonomy" id="2852097"/>
    <lineage>
        <taxon>Bacteria</taxon>
        <taxon>Pseudomonadati</taxon>
        <taxon>Pseudomonadota</taxon>
        <taxon>Alphaproteobacteria</taxon>
        <taxon>Rhodobacterales</taxon>
        <taxon>Paracoccaceae</taxon>
        <taxon>Paragemmobacter</taxon>
    </lineage>
</organism>
<dbReference type="InterPro" id="IPR052708">
    <property type="entry name" value="PxpC"/>
</dbReference>
<dbReference type="RefSeq" id="WP_161762834.1">
    <property type="nucleotide sequence ID" value="NZ_JAAATX020000008.1"/>
</dbReference>
<dbReference type="PANTHER" id="PTHR43309:SF3">
    <property type="entry name" value="5-OXOPROLINASE SUBUNIT C"/>
    <property type="match status" value="1"/>
</dbReference>
<evidence type="ECO:0000256" key="2">
    <source>
        <dbReference type="ARBA" id="ARBA00022801"/>
    </source>
</evidence>
<sequence>MARAVLRVVEAGPHCSVQDGGRAGLMRFGVPASGAMDRVALALANRAAGNPAGAAAVEVSLGGLVLEVEEGRLSLAIAGGGFVVQAGALRCGSWSVVTLTEGERLSVRRGPWGAWCVLAPAGRLVVPEWLGSAATHALSGLGGGAVAAGRRLVVEEARVLPARDLPCPVWARSRDEVAVVIGPQERFFASGQIDRLLGDAFRLTDAYDRMGVRLRGPSLAPEGALGIPSEPVLRGAVQVAGDGVATVLLADHQTTGGYPKIATLAGAELDGFVQLRPHDTVEFRAVTPEGAAGMARVRAAALARMRMT</sequence>
<dbReference type="GO" id="GO:0016787">
    <property type="term" value="F:hydrolase activity"/>
    <property type="evidence" value="ECO:0007669"/>
    <property type="project" value="UniProtKB-KW"/>
</dbReference>
<dbReference type="InterPro" id="IPR029000">
    <property type="entry name" value="Cyclophilin-like_dom_sf"/>
</dbReference>
<dbReference type="EMBL" id="JAAATX020000008">
    <property type="protein sequence ID" value="MBU9698719.1"/>
    <property type="molecule type" value="Genomic_DNA"/>
</dbReference>
<proteinExistence type="predicted"/>
<gene>
    <name evidence="5" type="ORF">GU927_012780</name>
</gene>
<dbReference type="Gene3D" id="2.40.100.10">
    <property type="entry name" value="Cyclophilin-like"/>
    <property type="match status" value="1"/>
</dbReference>
<dbReference type="Proteomes" id="UP000731907">
    <property type="component" value="Unassembled WGS sequence"/>
</dbReference>
<keyword evidence="3" id="KW-0067">ATP-binding</keyword>
<keyword evidence="2 5" id="KW-0378">Hydrolase</keyword>
<comment type="caution">
    <text evidence="5">The sequence shown here is derived from an EMBL/GenBank/DDBJ whole genome shotgun (WGS) entry which is preliminary data.</text>
</comment>
<dbReference type="SMART" id="SM00797">
    <property type="entry name" value="AHS2"/>
    <property type="match status" value="1"/>
</dbReference>
<dbReference type="InterPro" id="IPR003778">
    <property type="entry name" value="CT_A_B"/>
</dbReference>
<keyword evidence="1" id="KW-0547">Nucleotide-binding</keyword>
<reference evidence="5 6" key="1">
    <citation type="submission" date="2021-06" db="EMBL/GenBank/DDBJ databases">
        <title>Rhodobacteraceae bacterium strain HSP-20.</title>
        <authorList>
            <person name="Chen W.-M."/>
        </authorList>
    </citation>
    <scope>NUCLEOTIDE SEQUENCE [LARGE SCALE GENOMIC DNA]</scope>
    <source>
        <strain evidence="5 6">HSP-20</strain>
    </source>
</reference>
<dbReference type="Pfam" id="PF02626">
    <property type="entry name" value="CT_A_B"/>
    <property type="match status" value="1"/>
</dbReference>
<evidence type="ECO:0000313" key="5">
    <source>
        <dbReference type="EMBL" id="MBU9698719.1"/>
    </source>
</evidence>
<feature type="domain" description="Carboxyltransferase" evidence="4">
    <location>
        <begin position="27"/>
        <end position="301"/>
    </location>
</feature>
<evidence type="ECO:0000259" key="4">
    <source>
        <dbReference type="SMART" id="SM00797"/>
    </source>
</evidence>
<dbReference type="PANTHER" id="PTHR43309">
    <property type="entry name" value="5-OXOPROLINASE SUBUNIT C"/>
    <property type="match status" value="1"/>
</dbReference>
<evidence type="ECO:0000256" key="3">
    <source>
        <dbReference type="ARBA" id="ARBA00022840"/>
    </source>
</evidence>
<accession>A0ABS6J4N4</accession>
<dbReference type="SUPFAM" id="SSF50891">
    <property type="entry name" value="Cyclophilin-like"/>
    <property type="match status" value="1"/>
</dbReference>